<sequence>MEEQKPGGMNQIAGGMIGKEESFDQSASPQPAPPRYPTTAAAADYLLRDEKIGGIVQGLHREASCFASEIEGFFGDIYPDDLTCFTFKTPHSMDGFAACDGGLTDSFLWSHSSSNTNVNPRQYSHSVSIDAQSSICVGSPTSAKPNVREIEPKVTWSGSSPEPSNEDEEDAEIEAGPCEQSTNPAVDVKRVRRMVSNRESARRSRRRKQAHLAELELQVEQLTGENATMYKQLSDAAQQYREAGTNHRVLKSGVEALRAKVKLAEDMVARGSFTCSMNMLLQNNNNNNIQPDAVTVAPPQVMNNHVNLNHHHHHHRMAANVSPSITVRGGEEVSYGGGGGGAGGGGVSVGSASLNNDVISETGVLGRDKWTQSPHTTFSTNGPDLGAGYEPVVVPSIAIAIIAPRSLHTLLQQPSNGFREERDTFGPIQVPADKLWGAQTQRSLQNFEIGGERERMPEPIIRAFGILKKCAAKVNMEYGLDPAIAKAIMQAAQEVADGMLNEHFPLVIWQTGSGTQSNMNANEVIANRAAEILGHKRGEKYVHPNDHVNRSQSSNDTFPTAAHDAFVECSGALNTIATSLMKIANDIRFLGSGPRCGLGELVLPENEPGSSIMPGKVNPTQCEALTMVCAQVMGNHVAITIGGSNGHFELNVFKPMIASDLLHSVRLLGDASASFEKNCVKGIQANKERISKLLHEKIGYDNAAALAKLAHKEGLTLKEAALKLAVLTSDEFDQLVVPEKMIGPSD</sequence>
<dbReference type="Pfam" id="PF00170">
    <property type="entry name" value="bZIP_1"/>
    <property type="match status" value="1"/>
</dbReference>
<feature type="coiled-coil region" evidence="10">
    <location>
        <begin position="198"/>
        <end position="232"/>
    </location>
</feature>
<name>A0AAV0GTB9_9ROSI</name>
<dbReference type="InterPro" id="IPR022761">
    <property type="entry name" value="Fumarate_lyase_N"/>
</dbReference>
<dbReference type="CDD" id="cd14702">
    <property type="entry name" value="bZIP_plant_GBF1"/>
    <property type="match status" value="1"/>
</dbReference>
<protein>
    <recommendedName>
        <fullName evidence="3">fumarate hydratase</fullName>
        <ecNumber evidence="3">4.2.1.2</ecNumber>
    </recommendedName>
</protein>
<dbReference type="PRINTS" id="PR00149">
    <property type="entry name" value="FUMRATELYASE"/>
</dbReference>
<dbReference type="SUPFAM" id="SSF57959">
    <property type="entry name" value="Leucine zipper domain"/>
    <property type="match status" value="1"/>
</dbReference>
<dbReference type="InterPro" id="IPR018951">
    <property type="entry name" value="Fumarase_C_C"/>
</dbReference>
<dbReference type="Gene3D" id="1.10.275.10">
    <property type="entry name" value="Fumarase/aspartase (N-terminal domain)"/>
    <property type="match status" value="1"/>
</dbReference>
<dbReference type="Gene3D" id="1.20.200.10">
    <property type="entry name" value="Fumarase/aspartase (Central domain)"/>
    <property type="match status" value="1"/>
</dbReference>
<dbReference type="GO" id="GO:0004333">
    <property type="term" value="F:fumarate hydratase activity"/>
    <property type="evidence" value="ECO:0007669"/>
    <property type="project" value="UniProtKB-EC"/>
</dbReference>
<evidence type="ECO:0000256" key="7">
    <source>
        <dbReference type="ARBA" id="ARBA00023239"/>
    </source>
</evidence>
<comment type="similarity">
    <text evidence="2">Belongs to the class-II fumarase/aspartase family. Fumarase subfamily.</text>
</comment>
<feature type="domain" description="BZIP" evidence="12">
    <location>
        <begin position="187"/>
        <end position="239"/>
    </location>
</feature>
<comment type="catalytic activity">
    <reaction evidence="9">
        <text>(S)-malate = fumarate + H2O</text>
        <dbReference type="Rhea" id="RHEA:12460"/>
        <dbReference type="ChEBI" id="CHEBI:15377"/>
        <dbReference type="ChEBI" id="CHEBI:15589"/>
        <dbReference type="ChEBI" id="CHEBI:29806"/>
        <dbReference type="EC" id="4.2.1.2"/>
    </reaction>
    <physiologicalReaction direction="left-to-right" evidence="9">
        <dbReference type="Rhea" id="RHEA:12461"/>
    </physiologicalReaction>
    <physiologicalReaction direction="right-to-left" evidence="9">
        <dbReference type="Rhea" id="RHEA:12462"/>
    </physiologicalReaction>
</comment>
<accession>A0AAV0GTB9</accession>
<feature type="region of interest" description="Disordered" evidence="11">
    <location>
        <begin position="140"/>
        <end position="185"/>
    </location>
</feature>
<dbReference type="InterPro" id="IPR004827">
    <property type="entry name" value="bZIP"/>
</dbReference>
<dbReference type="InterPro" id="IPR020557">
    <property type="entry name" value="Fumarate_lyase_CS"/>
</dbReference>
<dbReference type="Proteomes" id="UP001154282">
    <property type="component" value="Unassembled WGS sequence"/>
</dbReference>
<dbReference type="GO" id="GO:0046983">
    <property type="term" value="F:protein dimerization activity"/>
    <property type="evidence" value="ECO:0007669"/>
    <property type="project" value="UniProtKB-ARBA"/>
</dbReference>
<comment type="caution">
    <text evidence="13">The sequence shown here is derived from an EMBL/GenBank/DDBJ whole genome shotgun (WGS) entry which is preliminary data.</text>
</comment>
<evidence type="ECO:0000256" key="3">
    <source>
        <dbReference type="ARBA" id="ARBA00012921"/>
    </source>
</evidence>
<keyword evidence="6" id="KW-0804">Transcription</keyword>
<dbReference type="FunFam" id="1.10.275.10:FF:000001">
    <property type="entry name" value="Fumarate hydratase, mitochondrial"/>
    <property type="match status" value="1"/>
</dbReference>
<dbReference type="GO" id="GO:0003700">
    <property type="term" value="F:DNA-binding transcription factor activity"/>
    <property type="evidence" value="ECO:0007669"/>
    <property type="project" value="InterPro"/>
</dbReference>
<dbReference type="InterPro" id="IPR005677">
    <property type="entry name" value="Fum_hydII"/>
</dbReference>
<dbReference type="GO" id="GO:0005739">
    <property type="term" value="C:mitochondrion"/>
    <property type="evidence" value="ECO:0007669"/>
    <property type="project" value="TreeGrafter"/>
</dbReference>
<dbReference type="SMART" id="SM00338">
    <property type="entry name" value="BRLZ"/>
    <property type="match status" value="1"/>
</dbReference>
<evidence type="ECO:0000256" key="6">
    <source>
        <dbReference type="ARBA" id="ARBA00023163"/>
    </source>
</evidence>
<evidence type="ECO:0000313" key="13">
    <source>
        <dbReference type="EMBL" id="CAI0376275.1"/>
    </source>
</evidence>
<keyword evidence="8" id="KW-0539">Nucleus</keyword>
<dbReference type="InterPro" id="IPR046347">
    <property type="entry name" value="bZIP_sf"/>
</dbReference>
<dbReference type="Pfam" id="PF00206">
    <property type="entry name" value="Lyase_1"/>
    <property type="match status" value="1"/>
</dbReference>
<dbReference type="GO" id="GO:0006108">
    <property type="term" value="P:malate metabolic process"/>
    <property type="evidence" value="ECO:0007669"/>
    <property type="project" value="UniProtKB-ARBA"/>
</dbReference>
<dbReference type="GO" id="GO:0005634">
    <property type="term" value="C:nucleus"/>
    <property type="evidence" value="ECO:0007669"/>
    <property type="project" value="UniProtKB-SubCell"/>
</dbReference>
<dbReference type="PROSITE" id="PS50217">
    <property type="entry name" value="BZIP"/>
    <property type="match status" value="1"/>
</dbReference>
<dbReference type="GO" id="GO:0006099">
    <property type="term" value="P:tricarboxylic acid cycle"/>
    <property type="evidence" value="ECO:0007669"/>
    <property type="project" value="InterPro"/>
</dbReference>
<dbReference type="PANTHER" id="PTHR11444:SF1">
    <property type="entry name" value="FUMARATE HYDRATASE, MITOCHONDRIAL"/>
    <property type="match status" value="1"/>
</dbReference>
<evidence type="ECO:0000313" key="14">
    <source>
        <dbReference type="Proteomes" id="UP001154282"/>
    </source>
</evidence>
<dbReference type="GO" id="GO:0003677">
    <property type="term" value="F:DNA binding"/>
    <property type="evidence" value="ECO:0007669"/>
    <property type="project" value="UniProtKB-KW"/>
</dbReference>
<dbReference type="PROSITE" id="PS00163">
    <property type="entry name" value="FUMARATE_LYASES"/>
    <property type="match status" value="1"/>
</dbReference>
<dbReference type="InterPro" id="IPR008948">
    <property type="entry name" value="L-Aspartase-like"/>
</dbReference>
<reference evidence="13" key="1">
    <citation type="submission" date="2022-08" db="EMBL/GenBank/DDBJ databases">
        <authorList>
            <person name="Gutierrez-Valencia J."/>
        </authorList>
    </citation>
    <scope>NUCLEOTIDE SEQUENCE</scope>
</reference>
<evidence type="ECO:0000259" key="12">
    <source>
        <dbReference type="PROSITE" id="PS50217"/>
    </source>
</evidence>
<dbReference type="GO" id="GO:0006106">
    <property type="term" value="P:fumarate metabolic process"/>
    <property type="evidence" value="ECO:0007669"/>
    <property type="project" value="InterPro"/>
</dbReference>
<comment type="subcellular location">
    <subcellularLocation>
        <location evidence="1">Nucleus</location>
    </subcellularLocation>
</comment>
<evidence type="ECO:0000256" key="4">
    <source>
        <dbReference type="ARBA" id="ARBA00023015"/>
    </source>
</evidence>
<evidence type="ECO:0000256" key="8">
    <source>
        <dbReference type="ARBA" id="ARBA00023242"/>
    </source>
</evidence>
<gene>
    <name evidence="13" type="ORF">LITE_LOCUS937</name>
</gene>
<dbReference type="InterPro" id="IPR024083">
    <property type="entry name" value="Fumarase/histidase_N"/>
</dbReference>
<dbReference type="PROSITE" id="PS00036">
    <property type="entry name" value="BZIP_BASIC"/>
    <property type="match status" value="1"/>
</dbReference>
<dbReference type="SUPFAM" id="SSF48557">
    <property type="entry name" value="L-aspartase-like"/>
    <property type="match status" value="1"/>
</dbReference>
<dbReference type="AlphaFoldDB" id="A0AAV0GTB9"/>
<dbReference type="InterPro" id="IPR045314">
    <property type="entry name" value="bZIP_plant_GBF1"/>
</dbReference>
<dbReference type="Gene3D" id="1.20.5.170">
    <property type="match status" value="1"/>
</dbReference>
<organism evidence="13 14">
    <name type="scientific">Linum tenue</name>
    <dbReference type="NCBI Taxonomy" id="586396"/>
    <lineage>
        <taxon>Eukaryota</taxon>
        <taxon>Viridiplantae</taxon>
        <taxon>Streptophyta</taxon>
        <taxon>Embryophyta</taxon>
        <taxon>Tracheophyta</taxon>
        <taxon>Spermatophyta</taxon>
        <taxon>Magnoliopsida</taxon>
        <taxon>eudicotyledons</taxon>
        <taxon>Gunneridae</taxon>
        <taxon>Pentapetalae</taxon>
        <taxon>rosids</taxon>
        <taxon>fabids</taxon>
        <taxon>Malpighiales</taxon>
        <taxon>Linaceae</taxon>
        <taxon>Linum</taxon>
    </lineage>
</organism>
<dbReference type="InterPro" id="IPR000362">
    <property type="entry name" value="Fumarate_lyase_fam"/>
</dbReference>
<dbReference type="EMBL" id="CAMGYJ010000002">
    <property type="protein sequence ID" value="CAI0376275.1"/>
    <property type="molecule type" value="Genomic_DNA"/>
</dbReference>
<dbReference type="GO" id="GO:0051262">
    <property type="term" value="P:protein tetramerization"/>
    <property type="evidence" value="ECO:0007669"/>
    <property type="project" value="UniProtKB-ARBA"/>
</dbReference>
<dbReference type="Pfam" id="PF10415">
    <property type="entry name" value="FumaraseC_C"/>
    <property type="match status" value="1"/>
</dbReference>
<evidence type="ECO:0000256" key="10">
    <source>
        <dbReference type="SAM" id="Coils"/>
    </source>
</evidence>
<dbReference type="FunFam" id="1.10.40.30:FF:000002">
    <property type="entry name" value="Fumarate hydratase class II"/>
    <property type="match status" value="1"/>
</dbReference>
<evidence type="ECO:0000256" key="5">
    <source>
        <dbReference type="ARBA" id="ARBA00023125"/>
    </source>
</evidence>
<keyword evidence="10" id="KW-0175">Coiled coil</keyword>
<evidence type="ECO:0000256" key="1">
    <source>
        <dbReference type="ARBA" id="ARBA00004123"/>
    </source>
</evidence>
<proteinExistence type="inferred from homology"/>
<keyword evidence="5" id="KW-0238">DNA-binding</keyword>
<keyword evidence="14" id="KW-1185">Reference proteome</keyword>
<evidence type="ECO:0000256" key="11">
    <source>
        <dbReference type="SAM" id="MobiDB-lite"/>
    </source>
</evidence>
<dbReference type="FunFam" id="1.20.5.170:FF:000020">
    <property type="entry name" value="BZIP transcription factor"/>
    <property type="match status" value="1"/>
</dbReference>
<keyword evidence="4" id="KW-0805">Transcription regulation</keyword>
<dbReference type="PANTHER" id="PTHR11444">
    <property type="entry name" value="ASPARTATEAMMONIA/ARGININOSUCCINATE/ADENYLOSUCCINATE LYASE"/>
    <property type="match status" value="1"/>
</dbReference>
<dbReference type="EC" id="4.2.1.2" evidence="3"/>
<evidence type="ECO:0000256" key="9">
    <source>
        <dbReference type="ARBA" id="ARBA00051302"/>
    </source>
</evidence>
<evidence type="ECO:0000256" key="2">
    <source>
        <dbReference type="ARBA" id="ARBA00009084"/>
    </source>
</evidence>
<keyword evidence="7" id="KW-0456">Lyase</keyword>
<feature type="region of interest" description="Disordered" evidence="11">
    <location>
        <begin position="1"/>
        <end position="40"/>
    </location>
</feature>
<feature type="compositionally biased region" description="Acidic residues" evidence="11">
    <location>
        <begin position="164"/>
        <end position="173"/>
    </location>
</feature>